<keyword evidence="12" id="KW-1185">Reference proteome</keyword>
<dbReference type="InterPro" id="IPR036412">
    <property type="entry name" value="HAD-like_sf"/>
</dbReference>
<dbReference type="InterPro" id="IPR023214">
    <property type="entry name" value="HAD_sf"/>
</dbReference>
<feature type="transmembrane region" description="Helical" evidence="8">
    <location>
        <begin position="286"/>
        <end position="316"/>
    </location>
</feature>
<feature type="transmembrane region" description="Helical" evidence="8">
    <location>
        <begin position="590"/>
        <end position="617"/>
    </location>
</feature>
<evidence type="ECO:0000256" key="9">
    <source>
        <dbReference type="SAM" id="MobiDB-lite"/>
    </source>
</evidence>
<dbReference type="SUPFAM" id="SSF56784">
    <property type="entry name" value="HAD-like"/>
    <property type="match status" value="1"/>
</dbReference>
<evidence type="ECO:0000256" key="4">
    <source>
        <dbReference type="ARBA" id="ARBA00022723"/>
    </source>
</evidence>
<dbReference type="SUPFAM" id="SSF81653">
    <property type="entry name" value="Calcium ATPase, transduction domain A"/>
    <property type="match status" value="1"/>
</dbReference>
<name>A0A3M8K6P1_9CORY</name>
<keyword evidence="6 8" id="KW-1133">Transmembrane helix</keyword>
<dbReference type="SFLD" id="SFLDF00027">
    <property type="entry name" value="p-type_atpase"/>
    <property type="match status" value="1"/>
</dbReference>
<dbReference type="PRINTS" id="PR00119">
    <property type="entry name" value="CATATPASE"/>
</dbReference>
<dbReference type="PANTHER" id="PTHR48085:SF5">
    <property type="entry name" value="CADMIUM_ZINC-TRANSPORTING ATPASE HMA4-RELATED"/>
    <property type="match status" value="1"/>
</dbReference>
<dbReference type="InterPro" id="IPR023299">
    <property type="entry name" value="ATPase_P-typ_cyto_dom_N"/>
</dbReference>
<organism evidence="11 12">
    <name type="scientific">Corynebacterium alimapuense</name>
    <dbReference type="NCBI Taxonomy" id="1576874"/>
    <lineage>
        <taxon>Bacteria</taxon>
        <taxon>Bacillati</taxon>
        <taxon>Actinomycetota</taxon>
        <taxon>Actinomycetes</taxon>
        <taxon>Mycobacteriales</taxon>
        <taxon>Corynebacteriaceae</taxon>
        <taxon>Corynebacterium</taxon>
    </lineage>
</organism>
<evidence type="ECO:0000256" key="8">
    <source>
        <dbReference type="RuleBase" id="RU362081"/>
    </source>
</evidence>
<dbReference type="SFLD" id="SFLDG00002">
    <property type="entry name" value="C1.7:_P-type_atpase_like"/>
    <property type="match status" value="1"/>
</dbReference>
<keyword evidence="8" id="KW-0547">Nucleotide-binding</keyword>
<protein>
    <submittedName>
        <fullName evidence="11">Cadmium-translocating P-type ATPase</fullName>
    </submittedName>
</protein>
<dbReference type="Gene3D" id="3.40.1110.10">
    <property type="entry name" value="Calcium-transporting ATPase, cytoplasmic domain N"/>
    <property type="match status" value="1"/>
</dbReference>
<evidence type="ECO:0000313" key="12">
    <source>
        <dbReference type="Proteomes" id="UP000266975"/>
    </source>
</evidence>
<accession>A0A3M8K6P1</accession>
<evidence type="ECO:0000256" key="3">
    <source>
        <dbReference type="ARBA" id="ARBA00022692"/>
    </source>
</evidence>
<feature type="domain" description="P-type ATPase A" evidence="10">
    <location>
        <begin position="142"/>
        <end position="242"/>
    </location>
</feature>
<dbReference type="InterPro" id="IPR023298">
    <property type="entry name" value="ATPase_P-typ_TM_dom_sf"/>
</dbReference>
<dbReference type="GO" id="GO:0019829">
    <property type="term" value="F:ATPase-coupled monoatomic cation transmembrane transporter activity"/>
    <property type="evidence" value="ECO:0007669"/>
    <property type="project" value="InterPro"/>
</dbReference>
<feature type="transmembrane region" description="Helical" evidence="8">
    <location>
        <begin position="58"/>
        <end position="76"/>
    </location>
</feature>
<gene>
    <name evidence="11" type="primary">cadA</name>
    <name evidence="11" type="ORF">C5L39_09945</name>
</gene>
<dbReference type="PROSITE" id="PS00154">
    <property type="entry name" value="ATPASE_E1_E2"/>
    <property type="match status" value="1"/>
</dbReference>
<dbReference type="InterPro" id="IPR008250">
    <property type="entry name" value="ATPase_P-typ_transduc_dom_A_sf"/>
</dbReference>
<keyword evidence="8" id="KW-0067">ATP-binding</keyword>
<dbReference type="GO" id="GO:0046872">
    <property type="term" value="F:metal ion binding"/>
    <property type="evidence" value="ECO:0007669"/>
    <property type="project" value="UniProtKB-KW"/>
</dbReference>
<dbReference type="Proteomes" id="UP000266975">
    <property type="component" value="Unassembled WGS sequence"/>
</dbReference>
<evidence type="ECO:0000259" key="10">
    <source>
        <dbReference type="Pfam" id="PF00122"/>
    </source>
</evidence>
<dbReference type="EMBL" id="PTJO01000006">
    <property type="protein sequence ID" value="RNE48178.1"/>
    <property type="molecule type" value="Genomic_DNA"/>
</dbReference>
<dbReference type="AlphaFoldDB" id="A0A3M8K6P1"/>
<evidence type="ECO:0000256" key="6">
    <source>
        <dbReference type="ARBA" id="ARBA00022989"/>
    </source>
</evidence>
<sequence length="638" mass="65979">MDDCCAPAAPSKNREQEKAPEKHTPWWRDRSVLIPAASGLILLIGLALEWLDLTSSTITLTLFWISLLLGGSQFVPNSIRWLLTSGKLSIGLLMTISAIGAVLLGYLEEAAALAFLYSIAEALEDRAMNKATSGLSSLLAIIPSTATVVSSCGSARTVAIEKLAVGDILRLSAGERLATDGVIKTGHSALDVSAIAGESIPIEVGPGDTVLAGSINTNGSLEIEATANGTDNSLTTVVELVKQAQHEKGERARIADRMAKPLVPGVLVLALLVGVIGSLFGDPDVWIQRALVVLVAASPCALGISVPVTVVSAIGAASKLGVIIKSGAAFERLGDIKHLALDKTGTLTRNHPTVAEVLTTQDLSRADVLNWAAALESHSTHPLATAITSAAPQLPDAQEVIESPGQGMSGVIGAMTISVGSPRWLSPGSLTEEVAVLEQQGMTVVIVHQDGNCVGAIGVRDELRPETPEVIQILSAQGIGTTMLTGDNVRTANTLARQAGIHDVRAQLRPEDKATAVAGLAERGPVAMVGDGINDTPALATADVGIAMGTAGSDAAIESADVAFIGDDLRLIPRVLEHARKGKRIINQNIILSLAIILILLPLAITGVLGLAAVVLIHELAEVVVIANGLRASRSASA</sequence>
<comment type="caution">
    <text evidence="11">The sequence shown here is derived from an EMBL/GenBank/DDBJ whole genome shotgun (WGS) entry which is preliminary data.</text>
</comment>
<evidence type="ECO:0000256" key="5">
    <source>
        <dbReference type="ARBA" id="ARBA00022967"/>
    </source>
</evidence>
<dbReference type="GO" id="GO:0005886">
    <property type="term" value="C:plasma membrane"/>
    <property type="evidence" value="ECO:0007669"/>
    <property type="project" value="UniProtKB-SubCell"/>
</dbReference>
<keyword evidence="7 8" id="KW-0472">Membrane</keyword>
<keyword evidence="4 8" id="KW-0479">Metal-binding</keyword>
<dbReference type="Pfam" id="PF00702">
    <property type="entry name" value="Hydrolase"/>
    <property type="match status" value="1"/>
</dbReference>
<evidence type="ECO:0000256" key="1">
    <source>
        <dbReference type="ARBA" id="ARBA00004651"/>
    </source>
</evidence>
<dbReference type="Gene3D" id="2.70.150.10">
    <property type="entry name" value="Calcium-transporting ATPase, cytoplasmic transduction domain A"/>
    <property type="match status" value="1"/>
</dbReference>
<comment type="subcellular location">
    <subcellularLocation>
        <location evidence="1">Cell membrane</location>
        <topology evidence="1">Multi-pass membrane protein</topology>
    </subcellularLocation>
</comment>
<dbReference type="Gene3D" id="3.40.50.1000">
    <property type="entry name" value="HAD superfamily/HAD-like"/>
    <property type="match status" value="1"/>
</dbReference>
<evidence type="ECO:0000256" key="7">
    <source>
        <dbReference type="ARBA" id="ARBA00023136"/>
    </source>
</evidence>
<dbReference type="NCBIfam" id="TIGR01512">
    <property type="entry name" value="ATPase-IB2_Cd"/>
    <property type="match status" value="1"/>
</dbReference>
<dbReference type="InterPro" id="IPR027256">
    <property type="entry name" value="P-typ_ATPase_IB"/>
</dbReference>
<keyword evidence="3 8" id="KW-0812">Transmembrane</keyword>
<comment type="similarity">
    <text evidence="2 8">Belongs to the cation transport ATPase (P-type) (TC 3.A.3) family. Type IB subfamily.</text>
</comment>
<dbReference type="InterPro" id="IPR044492">
    <property type="entry name" value="P_typ_ATPase_HD_dom"/>
</dbReference>
<evidence type="ECO:0000256" key="2">
    <source>
        <dbReference type="ARBA" id="ARBA00006024"/>
    </source>
</evidence>
<keyword evidence="5" id="KW-1278">Translocase</keyword>
<keyword evidence="8" id="KW-1003">Cell membrane</keyword>
<dbReference type="OrthoDB" id="7059309at2"/>
<dbReference type="NCBIfam" id="TIGR01494">
    <property type="entry name" value="ATPase_P-type"/>
    <property type="match status" value="1"/>
</dbReference>
<dbReference type="GO" id="GO:0016887">
    <property type="term" value="F:ATP hydrolysis activity"/>
    <property type="evidence" value="ECO:0007669"/>
    <property type="project" value="InterPro"/>
</dbReference>
<dbReference type="GO" id="GO:0005524">
    <property type="term" value="F:ATP binding"/>
    <property type="evidence" value="ECO:0007669"/>
    <property type="project" value="UniProtKB-UniRule"/>
</dbReference>
<dbReference type="InterPro" id="IPR018303">
    <property type="entry name" value="ATPase_P-typ_P_site"/>
</dbReference>
<reference evidence="11 12" key="1">
    <citation type="submission" date="2018-02" db="EMBL/GenBank/DDBJ databases">
        <title>Corynebacterium alimpuense sp. nov., a marine obligate actinomycete isolated from sediments of Valparaiso bay, Chile.</title>
        <authorList>
            <person name="Claverias F."/>
            <person name="Gonzales-Siles L."/>
            <person name="Salva-Serra F."/>
            <person name="Inganaes E."/>
            <person name="Molin K."/>
            <person name="Cumsille A."/>
            <person name="Undabarrena A."/>
            <person name="Couve E."/>
            <person name="Moore E.R.B."/>
            <person name="Gomila M."/>
            <person name="Camara B."/>
        </authorList>
    </citation>
    <scope>NUCLEOTIDE SEQUENCE [LARGE SCALE GENOMIC DNA]</scope>
    <source>
        <strain evidence="11 12">CCUG 69366</strain>
    </source>
</reference>
<feature type="transmembrane region" description="Helical" evidence="8">
    <location>
        <begin position="261"/>
        <end position="280"/>
    </location>
</feature>
<proteinExistence type="inferred from homology"/>
<dbReference type="InterPro" id="IPR001757">
    <property type="entry name" value="P_typ_ATPase"/>
</dbReference>
<dbReference type="GO" id="GO:0015086">
    <property type="term" value="F:cadmium ion transmembrane transporter activity"/>
    <property type="evidence" value="ECO:0007669"/>
    <property type="project" value="TreeGrafter"/>
</dbReference>
<dbReference type="RefSeq" id="WP_123048753.1">
    <property type="nucleotide sequence ID" value="NZ_PTJO01000006.1"/>
</dbReference>
<feature type="transmembrane region" description="Helical" evidence="8">
    <location>
        <begin position="32"/>
        <end position="51"/>
    </location>
</feature>
<feature type="compositionally biased region" description="Basic and acidic residues" evidence="9">
    <location>
        <begin position="12"/>
        <end position="23"/>
    </location>
</feature>
<evidence type="ECO:0000313" key="11">
    <source>
        <dbReference type="EMBL" id="RNE48178.1"/>
    </source>
</evidence>
<dbReference type="InterPro" id="IPR051014">
    <property type="entry name" value="Cation_Transport_ATPase_IB"/>
</dbReference>
<dbReference type="FunFam" id="2.70.150.10:FF:000002">
    <property type="entry name" value="Copper-transporting ATPase 1, putative"/>
    <property type="match status" value="1"/>
</dbReference>
<dbReference type="SFLD" id="SFLDS00003">
    <property type="entry name" value="Haloacid_Dehalogenase"/>
    <property type="match status" value="1"/>
</dbReference>
<feature type="transmembrane region" description="Helical" evidence="8">
    <location>
        <begin position="88"/>
        <end position="107"/>
    </location>
</feature>
<feature type="region of interest" description="Disordered" evidence="9">
    <location>
        <begin position="1"/>
        <end position="23"/>
    </location>
</feature>
<dbReference type="Pfam" id="PF00122">
    <property type="entry name" value="E1-E2_ATPase"/>
    <property type="match status" value="1"/>
</dbReference>
<dbReference type="NCBIfam" id="TIGR01525">
    <property type="entry name" value="ATPase-IB_hvy"/>
    <property type="match status" value="1"/>
</dbReference>
<dbReference type="InterPro" id="IPR059000">
    <property type="entry name" value="ATPase_P-type_domA"/>
</dbReference>
<dbReference type="PANTHER" id="PTHR48085">
    <property type="entry name" value="CADMIUM/ZINC-TRANSPORTING ATPASE HMA2-RELATED"/>
    <property type="match status" value="1"/>
</dbReference>
<dbReference type="SUPFAM" id="SSF81665">
    <property type="entry name" value="Calcium ATPase, transmembrane domain M"/>
    <property type="match status" value="1"/>
</dbReference>